<evidence type="ECO:0000256" key="9">
    <source>
        <dbReference type="ARBA" id="ARBA00023136"/>
    </source>
</evidence>
<dbReference type="GO" id="GO:0016020">
    <property type="term" value="C:membrane"/>
    <property type="evidence" value="ECO:0007669"/>
    <property type="project" value="UniProtKB-SubCell"/>
</dbReference>
<keyword evidence="6 15" id="KW-0812">Transmembrane</keyword>
<evidence type="ECO:0000256" key="14">
    <source>
        <dbReference type="SAM" id="MobiDB-lite"/>
    </source>
</evidence>
<comment type="pathway">
    <text evidence="2">Glycan metabolism.</text>
</comment>
<keyword evidence="12" id="KW-0119">Carbohydrate metabolism</keyword>
<sequence length="705" mass="80107">MPSGATTGNPSLGAPSSTHRRRVVDVMNDSEKPSDQIQIPLYNSANDIDSETLSQSDGVTYHYNGGGRHHPVIRYLLKCKRVPENWVSAVEESVLSLRSVVHALGSRKNMARPVFGLLLMLVVVSGFLKFHFMIGGVGEVAGKMVRRDNELIVQNFKNDLSNAQRVTFDSETSSDSGVQKLQMKEFPVPDIWMKPNSDNIYQCIARPRNRIRTGSTSNGYILVHANGGLNQMRIGICDMVAVAKLMNATLVLPSLDHASFWTDSSDFKDIFDWRHFIEVLRDDIEIVESLPSQYATLNHRTKAPVSWSKASYYKGDILHLLKKHKVIKFTHTDSRLANNGLPPSIQKLRCLANYKALRYTTEIEELGKKLVDRLGENSEPYIALHLRYEKDMLAFTGCSYNLTAVEAEELHAMRHSVKHWKEKEIDSKERRLQGRCPLSPREAALFLKAMGYPSSTRIYIVAGEIFGNNSMDTFQSEFPNVFTHSTLATADELEPFKHYQNRLAALDYLVALESDLFVFTYDGNMAKALQGHRRFEGFRRTIKPDRFNVVRLVDMLDKGAITWDKFTFDIKNLHSNRIGAPYLRQASETPRLEENFYANPFPGCICNSSMEQRKLKQLNPGEQSSVKESALKINKINEEWRDRAIVGLQGQGTLQVKQPPPPPQGTVVCWERFLHVRFIRVLLVENDSTRHVVTALLRNCNYEVQ</sequence>
<keyword evidence="5" id="KW-0808">Transferase</keyword>
<evidence type="ECO:0000256" key="11">
    <source>
        <dbReference type="ARBA" id="ARBA00023253"/>
    </source>
</evidence>
<evidence type="ECO:0000256" key="15">
    <source>
        <dbReference type="SAM" id="Phobius"/>
    </source>
</evidence>
<keyword evidence="17" id="KW-1185">Reference proteome</keyword>
<dbReference type="InterPro" id="IPR024709">
    <property type="entry name" value="FucosylTrfase_pln"/>
</dbReference>
<keyword evidence="7" id="KW-0735">Signal-anchor</keyword>
<evidence type="ECO:0000256" key="5">
    <source>
        <dbReference type="ARBA" id="ARBA00022679"/>
    </source>
</evidence>
<keyword evidence="8 15" id="KW-1133">Transmembrane helix</keyword>
<comment type="subcellular location">
    <subcellularLocation>
        <location evidence="1">Membrane</location>
        <topology evidence="1">Single-pass type II membrane protein</topology>
    </subcellularLocation>
</comment>
<accession>A0ABD1SPI8</accession>
<keyword evidence="10" id="KW-0325">Glycoprotein</keyword>
<evidence type="ECO:0000256" key="3">
    <source>
        <dbReference type="ARBA" id="ARBA00007737"/>
    </source>
</evidence>
<dbReference type="AlphaFoldDB" id="A0ABD1SPI8"/>
<comment type="caution">
    <text evidence="16">The sequence shown here is derived from an EMBL/GenBank/DDBJ whole genome shotgun (WGS) entry which is preliminary data.</text>
</comment>
<evidence type="ECO:0000256" key="10">
    <source>
        <dbReference type="ARBA" id="ARBA00023180"/>
    </source>
</evidence>
<feature type="region of interest" description="Disordered" evidence="14">
    <location>
        <begin position="1"/>
        <end position="21"/>
    </location>
</feature>
<dbReference type="GO" id="GO:0006004">
    <property type="term" value="P:fucose metabolic process"/>
    <property type="evidence" value="ECO:0007669"/>
    <property type="project" value="UniProtKB-KW"/>
</dbReference>
<keyword evidence="11" id="KW-0294">Fucose metabolism</keyword>
<organism evidence="16 17">
    <name type="scientific">Forsythia ovata</name>
    <dbReference type="NCBI Taxonomy" id="205694"/>
    <lineage>
        <taxon>Eukaryota</taxon>
        <taxon>Viridiplantae</taxon>
        <taxon>Streptophyta</taxon>
        <taxon>Embryophyta</taxon>
        <taxon>Tracheophyta</taxon>
        <taxon>Spermatophyta</taxon>
        <taxon>Magnoliopsida</taxon>
        <taxon>eudicotyledons</taxon>
        <taxon>Gunneridae</taxon>
        <taxon>Pentapetalae</taxon>
        <taxon>asterids</taxon>
        <taxon>lamiids</taxon>
        <taxon>Lamiales</taxon>
        <taxon>Oleaceae</taxon>
        <taxon>Forsythieae</taxon>
        <taxon>Forsythia</taxon>
    </lineage>
</organism>
<evidence type="ECO:0000256" key="4">
    <source>
        <dbReference type="ARBA" id="ARBA00022676"/>
    </source>
</evidence>
<evidence type="ECO:0000256" key="13">
    <source>
        <dbReference type="ARBA" id="ARBA00030350"/>
    </source>
</evidence>
<protein>
    <recommendedName>
        <fullName evidence="13">O-fucosyltransferase family protein</fullName>
    </recommendedName>
</protein>
<evidence type="ECO:0000313" key="16">
    <source>
        <dbReference type="EMBL" id="KAL2502622.1"/>
    </source>
</evidence>
<comment type="similarity">
    <text evidence="3">Belongs to the glycosyltransferase GT106 family.</text>
</comment>
<dbReference type="Pfam" id="PF10250">
    <property type="entry name" value="O-FucT"/>
    <property type="match status" value="1"/>
</dbReference>
<dbReference type="PANTHER" id="PTHR31741">
    <property type="entry name" value="OS02G0726500 PROTEIN-RELATED"/>
    <property type="match status" value="1"/>
</dbReference>
<gene>
    <name evidence="16" type="ORF">Fot_36470</name>
</gene>
<dbReference type="InterPro" id="IPR019378">
    <property type="entry name" value="GDP-Fuc_O-FucTrfase"/>
</dbReference>
<evidence type="ECO:0000313" key="17">
    <source>
        <dbReference type="Proteomes" id="UP001604277"/>
    </source>
</evidence>
<feature type="transmembrane region" description="Helical" evidence="15">
    <location>
        <begin position="114"/>
        <end position="134"/>
    </location>
</feature>
<name>A0ABD1SPI8_9LAMI</name>
<evidence type="ECO:0000256" key="1">
    <source>
        <dbReference type="ARBA" id="ARBA00004606"/>
    </source>
</evidence>
<proteinExistence type="inferred from homology"/>
<feature type="compositionally biased region" description="Polar residues" evidence="14">
    <location>
        <begin position="1"/>
        <end position="17"/>
    </location>
</feature>
<evidence type="ECO:0000256" key="8">
    <source>
        <dbReference type="ARBA" id="ARBA00022989"/>
    </source>
</evidence>
<dbReference type="EMBL" id="JBFOLJ010000010">
    <property type="protein sequence ID" value="KAL2502622.1"/>
    <property type="molecule type" value="Genomic_DNA"/>
</dbReference>
<evidence type="ECO:0000256" key="12">
    <source>
        <dbReference type="ARBA" id="ARBA00023277"/>
    </source>
</evidence>
<keyword evidence="9 15" id="KW-0472">Membrane</keyword>
<dbReference type="GO" id="GO:0016757">
    <property type="term" value="F:glycosyltransferase activity"/>
    <property type="evidence" value="ECO:0007669"/>
    <property type="project" value="UniProtKB-KW"/>
</dbReference>
<dbReference type="CDD" id="cd11299">
    <property type="entry name" value="O-FucT_plant"/>
    <property type="match status" value="1"/>
</dbReference>
<keyword evidence="4" id="KW-0328">Glycosyltransferase</keyword>
<evidence type="ECO:0000256" key="2">
    <source>
        <dbReference type="ARBA" id="ARBA00004881"/>
    </source>
</evidence>
<evidence type="ECO:0000256" key="6">
    <source>
        <dbReference type="ARBA" id="ARBA00022692"/>
    </source>
</evidence>
<reference evidence="17" key="1">
    <citation type="submission" date="2024-07" db="EMBL/GenBank/DDBJ databases">
        <title>Two chromosome-level genome assemblies of Korean endemic species Abeliophyllum distichum and Forsythia ovata (Oleaceae).</title>
        <authorList>
            <person name="Jang H."/>
        </authorList>
    </citation>
    <scope>NUCLEOTIDE SEQUENCE [LARGE SCALE GENOMIC DNA]</scope>
</reference>
<evidence type="ECO:0000256" key="7">
    <source>
        <dbReference type="ARBA" id="ARBA00022968"/>
    </source>
</evidence>
<dbReference type="Proteomes" id="UP001604277">
    <property type="component" value="Unassembled WGS sequence"/>
</dbReference>
<dbReference type="PANTHER" id="PTHR31741:SF4">
    <property type="entry name" value="O-FUCOSYLTRANSFERASE 28"/>
    <property type="match status" value="1"/>
</dbReference>